<name>D8R210_SELML</name>
<evidence type="ECO:0000313" key="3">
    <source>
        <dbReference type="Proteomes" id="UP000001514"/>
    </source>
</evidence>
<keyword evidence="3" id="KW-1185">Reference proteome</keyword>
<dbReference type="EMBL" id="GL377570">
    <property type="protein sequence ID" value="EFJ33644.1"/>
    <property type="molecule type" value="Genomic_DNA"/>
</dbReference>
<dbReference type="AlphaFoldDB" id="D8R210"/>
<sequence length="388" mass="43851">MARARYRGLRPILSSIRAPRAKAPLLIHSRSGHSGGGKPWQESVYVDRDPSPVRRLEHVLREHKICKAAPSWLPFVPGSCYWVPSKDLALLPGDAYGFVKSLGASEACDMSLWILMINPETLNVQGVVTFYLSAGNPQRFYHWMGGKSDRSSVMFRVKKSRVAIHSLSKKRWPGKTKKRSCNPVAVAQRHPTLPHHPPPSAAFAPSQSSNPPASLATQTVLRFASHPKARAWYWPPVLVLHNFVVLNPIATRQLLPLLDNPCVFTAIHRCRRDCQAWWVHGRKPDDYQFFTVSPGDVTTLKSFNVWNPKATLRTLATWTSLPLGFERQPLYTEAAAFADKNGFARKNMSLISCGGEDNSQFRNRKFGFVYLEKGRQWHEQYLSAPEKF</sequence>
<feature type="region of interest" description="Disordered" evidence="1">
    <location>
        <begin position="189"/>
        <end position="211"/>
    </location>
</feature>
<dbReference type="Gramene" id="EFJ33644">
    <property type="protein sequence ID" value="EFJ33644"/>
    <property type="gene ID" value="SELMODRAFT_439046"/>
</dbReference>
<organism evidence="3">
    <name type="scientific">Selaginella moellendorffii</name>
    <name type="common">Spikemoss</name>
    <dbReference type="NCBI Taxonomy" id="88036"/>
    <lineage>
        <taxon>Eukaryota</taxon>
        <taxon>Viridiplantae</taxon>
        <taxon>Streptophyta</taxon>
        <taxon>Embryophyta</taxon>
        <taxon>Tracheophyta</taxon>
        <taxon>Lycopodiopsida</taxon>
        <taxon>Selaginellales</taxon>
        <taxon>Selaginellaceae</taxon>
        <taxon>Selaginella</taxon>
    </lineage>
</organism>
<dbReference type="KEGG" id="smo:SELMODRAFT_439046"/>
<feature type="compositionally biased region" description="Low complexity" evidence="1">
    <location>
        <begin position="201"/>
        <end position="211"/>
    </location>
</feature>
<evidence type="ECO:0000256" key="1">
    <source>
        <dbReference type="SAM" id="MobiDB-lite"/>
    </source>
</evidence>
<gene>
    <name evidence="2" type="ORF">SELMODRAFT_439046</name>
</gene>
<accession>D8R210</accession>
<protein>
    <submittedName>
        <fullName evidence="2">Uncharacterized protein</fullName>
    </submittedName>
</protein>
<proteinExistence type="predicted"/>
<dbReference type="Proteomes" id="UP000001514">
    <property type="component" value="Unassembled WGS sequence"/>
</dbReference>
<reference evidence="2 3" key="1">
    <citation type="journal article" date="2011" name="Science">
        <title>The Selaginella genome identifies genetic changes associated with the evolution of vascular plants.</title>
        <authorList>
            <person name="Banks J.A."/>
            <person name="Nishiyama T."/>
            <person name="Hasebe M."/>
            <person name="Bowman J.L."/>
            <person name="Gribskov M."/>
            <person name="dePamphilis C."/>
            <person name="Albert V.A."/>
            <person name="Aono N."/>
            <person name="Aoyama T."/>
            <person name="Ambrose B.A."/>
            <person name="Ashton N.W."/>
            <person name="Axtell M.J."/>
            <person name="Barker E."/>
            <person name="Barker M.S."/>
            <person name="Bennetzen J.L."/>
            <person name="Bonawitz N.D."/>
            <person name="Chapple C."/>
            <person name="Cheng C."/>
            <person name="Correa L.G."/>
            <person name="Dacre M."/>
            <person name="DeBarry J."/>
            <person name="Dreyer I."/>
            <person name="Elias M."/>
            <person name="Engstrom E.M."/>
            <person name="Estelle M."/>
            <person name="Feng L."/>
            <person name="Finet C."/>
            <person name="Floyd S.K."/>
            <person name="Frommer W.B."/>
            <person name="Fujita T."/>
            <person name="Gramzow L."/>
            <person name="Gutensohn M."/>
            <person name="Harholt J."/>
            <person name="Hattori M."/>
            <person name="Heyl A."/>
            <person name="Hirai T."/>
            <person name="Hiwatashi Y."/>
            <person name="Ishikawa M."/>
            <person name="Iwata M."/>
            <person name="Karol K.G."/>
            <person name="Koehler B."/>
            <person name="Kolukisaoglu U."/>
            <person name="Kubo M."/>
            <person name="Kurata T."/>
            <person name="Lalonde S."/>
            <person name="Li K."/>
            <person name="Li Y."/>
            <person name="Litt A."/>
            <person name="Lyons E."/>
            <person name="Manning G."/>
            <person name="Maruyama T."/>
            <person name="Michael T.P."/>
            <person name="Mikami K."/>
            <person name="Miyazaki S."/>
            <person name="Morinaga S."/>
            <person name="Murata T."/>
            <person name="Mueller-Roeber B."/>
            <person name="Nelson D.R."/>
            <person name="Obara M."/>
            <person name="Oguri Y."/>
            <person name="Olmstead R.G."/>
            <person name="Onodera N."/>
            <person name="Petersen B.L."/>
            <person name="Pils B."/>
            <person name="Prigge M."/>
            <person name="Rensing S.A."/>
            <person name="Riano-Pachon D.M."/>
            <person name="Roberts A.W."/>
            <person name="Sato Y."/>
            <person name="Scheller H.V."/>
            <person name="Schulz B."/>
            <person name="Schulz C."/>
            <person name="Shakirov E.V."/>
            <person name="Shibagaki N."/>
            <person name="Shinohara N."/>
            <person name="Shippen D.E."/>
            <person name="Soerensen I."/>
            <person name="Sotooka R."/>
            <person name="Sugimoto N."/>
            <person name="Sugita M."/>
            <person name="Sumikawa N."/>
            <person name="Tanurdzic M."/>
            <person name="Theissen G."/>
            <person name="Ulvskov P."/>
            <person name="Wakazuki S."/>
            <person name="Weng J.K."/>
            <person name="Willats W.W."/>
            <person name="Wipf D."/>
            <person name="Wolf P.G."/>
            <person name="Yang L."/>
            <person name="Zimmer A.D."/>
            <person name="Zhu Q."/>
            <person name="Mitros T."/>
            <person name="Hellsten U."/>
            <person name="Loque D."/>
            <person name="Otillar R."/>
            <person name="Salamov A."/>
            <person name="Schmutz J."/>
            <person name="Shapiro H."/>
            <person name="Lindquist E."/>
            <person name="Lucas S."/>
            <person name="Rokhsar D."/>
            <person name="Grigoriev I.V."/>
        </authorList>
    </citation>
    <scope>NUCLEOTIDE SEQUENCE [LARGE SCALE GENOMIC DNA]</scope>
</reference>
<dbReference type="InParanoid" id="D8R210"/>
<dbReference type="HOGENOM" id="CLU_712498_0_0_1"/>
<evidence type="ECO:0000313" key="2">
    <source>
        <dbReference type="EMBL" id="EFJ33644.1"/>
    </source>
</evidence>